<proteinExistence type="predicted"/>
<dbReference type="EMBL" id="CP044066">
    <property type="protein sequence ID" value="QET04100.1"/>
    <property type="molecule type" value="Genomic_DNA"/>
</dbReference>
<keyword evidence="1" id="KW-0812">Transmembrane</keyword>
<dbReference type="AlphaFoldDB" id="A0A5P2HAJ0"/>
<keyword evidence="2" id="KW-0614">Plasmid</keyword>
<keyword evidence="1" id="KW-1133">Transmembrane helix</keyword>
<sequence>MLEIAFLHVLPCYFAFKWAKRVGKNPWMWAVLCFLFSYFALFLFGFLQNRKRLPTYEEYRRAHPSHTTANGVSCSECGSRSIRMWRHQVFLHVYQYHRCNHCGTTLYRSR</sequence>
<feature type="transmembrane region" description="Helical" evidence="1">
    <location>
        <begin position="27"/>
        <end position="47"/>
    </location>
</feature>
<accession>A0A5P2HAJ0</accession>
<reference evidence="2 3" key="1">
    <citation type="submission" date="2019-09" db="EMBL/GenBank/DDBJ databases">
        <title>FDA dAtabase for Regulatory Grade micrObial Sequences (FDA-ARGOS): Supporting development and validation of Infectious Disease Dx tests.</title>
        <authorList>
            <person name="Sciortino C."/>
            <person name="Tallon L."/>
            <person name="Sadzewicz L."/>
            <person name="Vavikolanu K."/>
            <person name="Mehta A."/>
            <person name="Aluvathingal J."/>
            <person name="Nadendla S."/>
            <person name="Nandy P."/>
            <person name="Geyer C."/>
            <person name="Yan Y."/>
            <person name="Sichtig H."/>
        </authorList>
    </citation>
    <scope>NUCLEOTIDE SEQUENCE [LARGE SCALE GENOMIC DNA]</scope>
    <source>
        <strain evidence="2 3">FDAARGOS_664</strain>
        <plasmid evidence="2 3">unnamed1</plasmid>
    </source>
</reference>
<name>A0A5P2HAJ0_9BURK</name>
<geneLocation type="plasmid" evidence="2">
    <name>unnamed1</name>
</geneLocation>
<dbReference type="Proteomes" id="UP000322822">
    <property type="component" value="Plasmid unnamed1"/>
</dbReference>
<dbReference type="OrthoDB" id="8240425at2"/>
<protein>
    <submittedName>
        <fullName evidence="2">Uncharacterized protein</fullName>
    </submittedName>
</protein>
<evidence type="ECO:0000313" key="3">
    <source>
        <dbReference type="Proteomes" id="UP000322822"/>
    </source>
</evidence>
<evidence type="ECO:0000256" key="1">
    <source>
        <dbReference type="SAM" id="Phobius"/>
    </source>
</evidence>
<organism evidence="2 3">
    <name type="scientific">Cupriavidus pauculus</name>
    <dbReference type="NCBI Taxonomy" id="82633"/>
    <lineage>
        <taxon>Bacteria</taxon>
        <taxon>Pseudomonadati</taxon>
        <taxon>Pseudomonadota</taxon>
        <taxon>Betaproteobacteria</taxon>
        <taxon>Burkholderiales</taxon>
        <taxon>Burkholderiaceae</taxon>
        <taxon>Cupriavidus</taxon>
    </lineage>
</organism>
<keyword evidence="1" id="KW-0472">Membrane</keyword>
<evidence type="ECO:0000313" key="2">
    <source>
        <dbReference type="EMBL" id="QET04100.1"/>
    </source>
</evidence>
<gene>
    <name evidence="2" type="ORF">FOB72_18080</name>
</gene>